<dbReference type="AlphaFoldDB" id="A0A7R9LH07"/>
<organism evidence="1">
    <name type="scientific">Medioppia subpectinata</name>
    <dbReference type="NCBI Taxonomy" id="1979941"/>
    <lineage>
        <taxon>Eukaryota</taxon>
        <taxon>Metazoa</taxon>
        <taxon>Ecdysozoa</taxon>
        <taxon>Arthropoda</taxon>
        <taxon>Chelicerata</taxon>
        <taxon>Arachnida</taxon>
        <taxon>Acari</taxon>
        <taxon>Acariformes</taxon>
        <taxon>Sarcoptiformes</taxon>
        <taxon>Oribatida</taxon>
        <taxon>Brachypylina</taxon>
        <taxon>Oppioidea</taxon>
        <taxon>Oppiidae</taxon>
        <taxon>Medioppia</taxon>
    </lineage>
</organism>
<protein>
    <submittedName>
        <fullName evidence="1">Uncharacterized protein</fullName>
    </submittedName>
</protein>
<keyword evidence="2" id="KW-1185">Reference proteome</keyword>
<evidence type="ECO:0000313" key="1">
    <source>
        <dbReference type="EMBL" id="CAD7640748.1"/>
    </source>
</evidence>
<reference evidence="1" key="1">
    <citation type="submission" date="2020-11" db="EMBL/GenBank/DDBJ databases">
        <authorList>
            <person name="Tran Van P."/>
        </authorList>
    </citation>
    <scope>NUCLEOTIDE SEQUENCE</scope>
</reference>
<dbReference type="Proteomes" id="UP000759131">
    <property type="component" value="Unassembled WGS sequence"/>
</dbReference>
<dbReference type="EMBL" id="CAJPIZ010024133">
    <property type="protein sequence ID" value="CAG2118397.1"/>
    <property type="molecule type" value="Genomic_DNA"/>
</dbReference>
<feature type="non-terminal residue" evidence="1">
    <location>
        <position position="1"/>
    </location>
</feature>
<accession>A0A7R9LH07</accession>
<gene>
    <name evidence="1" type="ORF">OSB1V03_LOCUS18349</name>
</gene>
<evidence type="ECO:0000313" key="2">
    <source>
        <dbReference type="Proteomes" id="UP000759131"/>
    </source>
</evidence>
<proteinExistence type="predicted"/>
<name>A0A7R9LH07_9ACAR</name>
<dbReference type="EMBL" id="OC878708">
    <property type="protein sequence ID" value="CAD7640748.1"/>
    <property type="molecule type" value="Genomic_DNA"/>
</dbReference>
<sequence length="16" mass="1670">LSLSLSLSLTHSPTLT</sequence>